<dbReference type="OrthoDB" id="8545945at2"/>
<dbReference type="AlphaFoldDB" id="A0A3M8RQY2"/>
<accession>A0A3M8RQY2</accession>
<sequence>MNNTIKTYSLRDAAEAFPTLHDFLGRAQIDMLADSCRSSEERQWFRAKAVEIAGIIATMPKSYETDGQGKDAVAHLHYFTTSWDWYITEKDTDHDGQGQRQAFIIRSRTRPA</sequence>
<name>A0A3M8RQY2_9PROT</name>
<feature type="region of interest" description="Disordered" evidence="1">
    <location>
        <begin position="91"/>
        <end position="112"/>
    </location>
</feature>
<dbReference type="EMBL" id="RIZI01000099">
    <property type="protein sequence ID" value="RNF71049.1"/>
    <property type="molecule type" value="Genomic_DNA"/>
</dbReference>
<gene>
    <name evidence="2" type="ORF">EC580_01710</name>
</gene>
<protein>
    <submittedName>
        <fullName evidence="2">Uncharacterized protein</fullName>
    </submittedName>
</protein>
<evidence type="ECO:0000313" key="2">
    <source>
        <dbReference type="EMBL" id="RNF71049.1"/>
    </source>
</evidence>
<dbReference type="RefSeq" id="WP_123101624.1">
    <property type="nucleotide sequence ID" value="NZ_CP127527.1"/>
</dbReference>
<organism evidence="2">
    <name type="scientific">Acidithiobacillus sulfuriphilus</name>
    <dbReference type="NCBI Taxonomy" id="1867749"/>
    <lineage>
        <taxon>Bacteria</taxon>
        <taxon>Pseudomonadati</taxon>
        <taxon>Pseudomonadota</taxon>
        <taxon>Acidithiobacillia</taxon>
        <taxon>Acidithiobacillales</taxon>
        <taxon>Acidithiobacillaceae</taxon>
        <taxon>Acidithiobacillus</taxon>
    </lineage>
</organism>
<evidence type="ECO:0000256" key="1">
    <source>
        <dbReference type="SAM" id="MobiDB-lite"/>
    </source>
</evidence>
<comment type="caution">
    <text evidence="2">The sequence shown here is derived from an EMBL/GenBank/DDBJ whole genome shotgun (WGS) entry which is preliminary data.</text>
</comment>
<proteinExistence type="predicted"/>
<reference evidence="2" key="1">
    <citation type="submission" date="2018-10" db="EMBL/GenBank/DDBJ databases">
        <title>Acidithiobacillus sulfuriphilus sp. nov.: an extremely acidophilic sulfur-oxidizing chemolithotroph isolated from a neutral pH environment.</title>
        <authorList>
            <person name="Falagan C."/>
            <person name="Moya-Beltran A."/>
            <person name="Quatrini R."/>
            <person name="Johnson D.B."/>
        </authorList>
    </citation>
    <scope>NUCLEOTIDE SEQUENCE [LARGE SCALE GENOMIC DNA]</scope>
    <source>
        <strain evidence="2">CJ-2</strain>
    </source>
</reference>